<accession>A0A8J5RC33</accession>
<evidence type="ECO:0000256" key="1">
    <source>
        <dbReference type="SAM" id="MobiDB-lite"/>
    </source>
</evidence>
<gene>
    <name evidence="2" type="ORF">GUJ93_ZPchr0009g261</name>
</gene>
<reference evidence="2" key="1">
    <citation type="journal article" date="2021" name="bioRxiv">
        <title>Whole Genome Assembly and Annotation of Northern Wild Rice, Zizania palustris L., Supports a Whole Genome Duplication in the Zizania Genus.</title>
        <authorList>
            <person name="Haas M."/>
            <person name="Kono T."/>
            <person name="Macchietto M."/>
            <person name="Millas R."/>
            <person name="McGilp L."/>
            <person name="Shao M."/>
            <person name="Duquette J."/>
            <person name="Hirsch C.N."/>
            <person name="Kimball J."/>
        </authorList>
    </citation>
    <scope>NUCLEOTIDE SEQUENCE</scope>
    <source>
        <tissue evidence="2">Fresh leaf tissue</tissue>
    </source>
</reference>
<sequence length="109" mass="11126">MDLCGATGRTESWKPDLGRVTATAEIWARRPASDEDCRATAGDGLRRKVRLASDGSSGATAFDGSSEAVACDGEDGELEAGSGRGDGHGGDLGGDARRPLATRKSLCDG</sequence>
<feature type="region of interest" description="Disordered" evidence="1">
    <location>
        <begin position="52"/>
        <end position="109"/>
    </location>
</feature>
<evidence type="ECO:0000313" key="3">
    <source>
        <dbReference type="Proteomes" id="UP000729402"/>
    </source>
</evidence>
<comment type="caution">
    <text evidence="2">The sequence shown here is derived from an EMBL/GenBank/DDBJ whole genome shotgun (WGS) entry which is preliminary data.</text>
</comment>
<organism evidence="2 3">
    <name type="scientific">Zizania palustris</name>
    <name type="common">Northern wild rice</name>
    <dbReference type="NCBI Taxonomy" id="103762"/>
    <lineage>
        <taxon>Eukaryota</taxon>
        <taxon>Viridiplantae</taxon>
        <taxon>Streptophyta</taxon>
        <taxon>Embryophyta</taxon>
        <taxon>Tracheophyta</taxon>
        <taxon>Spermatophyta</taxon>
        <taxon>Magnoliopsida</taxon>
        <taxon>Liliopsida</taxon>
        <taxon>Poales</taxon>
        <taxon>Poaceae</taxon>
        <taxon>BOP clade</taxon>
        <taxon>Oryzoideae</taxon>
        <taxon>Oryzeae</taxon>
        <taxon>Zizaniinae</taxon>
        <taxon>Zizania</taxon>
    </lineage>
</organism>
<feature type="compositionally biased region" description="Basic and acidic residues" evidence="1">
    <location>
        <begin position="85"/>
        <end position="98"/>
    </location>
</feature>
<protein>
    <recommendedName>
        <fullName evidence="4">DUF834 domain-containing protein</fullName>
    </recommendedName>
</protein>
<dbReference type="Proteomes" id="UP000729402">
    <property type="component" value="Unassembled WGS sequence"/>
</dbReference>
<proteinExistence type="predicted"/>
<reference evidence="2" key="2">
    <citation type="submission" date="2021-02" db="EMBL/GenBank/DDBJ databases">
        <authorList>
            <person name="Kimball J.A."/>
            <person name="Haas M.W."/>
            <person name="Macchietto M."/>
            <person name="Kono T."/>
            <person name="Duquette J."/>
            <person name="Shao M."/>
        </authorList>
    </citation>
    <scope>NUCLEOTIDE SEQUENCE</scope>
    <source>
        <tissue evidence="2">Fresh leaf tissue</tissue>
    </source>
</reference>
<evidence type="ECO:0000313" key="2">
    <source>
        <dbReference type="EMBL" id="KAG8051161.1"/>
    </source>
</evidence>
<dbReference type="AlphaFoldDB" id="A0A8J5RC33"/>
<keyword evidence="3" id="KW-1185">Reference proteome</keyword>
<evidence type="ECO:0008006" key="4">
    <source>
        <dbReference type="Google" id="ProtNLM"/>
    </source>
</evidence>
<dbReference type="EMBL" id="JAAALK010000289">
    <property type="protein sequence ID" value="KAG8051161.1"/>
    <property type="molecule type" value="Genomic_DNA"/>
</dbReference>
<name>A0A8J5RC33_ZIZPA</name>